<evidence type="ECO:0000256" key="2">
    <source>
        <dbReference type="ARBA" id="ARBA00022723"/>
    </source>
</evidence>
<evidence type="ECO:0000256" key="8">
    <source>
        <dbReference type="SAM" id="MobiDB-lite"/>
    </source>
</evidence>
<reference evidence="11" key="1">
    <citation type="journal article" date="2020" name="Stud. Mycol.">
        <title>101 Dothideomycetes genomes: A test case for predicting lifestyles and emergence of pathogens.</title>
        <authorList>
            <person name="Haridas S."/>
            <person name="Albert R."/>
            <person name="Binder M."/>
            <person name="Bloem J."/>
            <person name="LaButti K."/>
            <person name="Salamov A."/>
            <person name="Andreopoulos B."/>
            <person name="Baker S."/>
            <person name="Barry K."/>
            <person name="Bills G."/>
            <person name="Bluhm B."/>
            <person name="Cannon C."/>
            <person name="Castanera R."/>
            <person name="Culley D."/>
            <person name="Daum C."/>
            <person name="Ezra D."/>
            <person name="Gonzalez J."/>
            <person name="Henrissat B."/>
            <person name="Kuo A."/>
            <person name="Liang C."/>
            <person name="Lipzen A."/>
            <person name="Lutzoni F."/>
            <person name="Magnuson J."/>
            <person name="Mondo S."/>
            <person name="Nolan M."/>
            <person name="Ohm R."/>
            <person name="Pangilinan J."/>
            <person name="Park H.-J."/>
            <person name="Ramirez L."/>
            <person name="Alfaro M."/>
            <person name="Sun H."/>
            <person name="Tritt A."/>
            <person name="Yoshinaga Y."/>
            <person name="Zwiers L.-H."/>
            <person name="Turgeon B."/>
            <person name="Goodwin S."/>
            <person name="Spatafora J."/>
            <person name="Crous P."/>
            <person name="Grigoriev I."/>
        </authorList>
    </citation>
    <scope>NUCLEOTIDE SEQUENCE [LARGE SCALE GENOMIC DNA]</scope>
    <source>
        <strain evidence="11">CBS 304.66</strain>
    </source>
</reference>
<comment type="subcellular location">
    <subcellularLocation>
        <location evidence="1">Nucleus</location>
    </subcellularLocation>
</comment>
<organism evidence="10 11">
    <name type="scientific">Lojkania enalia</name>
    <dbReference type="NCBI Taxonomy" id="147567"/>
    <lineage>
        <taxon>Eukaryota</taxon>
        <taxon>Fungi</taxon>
        <taxon>Dikarya</taxon>
        <taxon>Ascomycota</taxon>
        <taxon>Pezizomycotina</taxon>
        <taxon>Dothideomycetes</taxon>
        <taxon>Pleosporomycetidae</taxon>
        <taxon>Pleosporales</taxon>
        <taxon>Pleosporales incertae sedis</taxon>
        <taxon>Lojkania</taxon>
    </lineage>
</organism>
<dbReference type="GO" id="GO:0000981">
    <property type="term" value="F:DNA-binding transcription factor activity, RNA polymerase II-specific"/>
    <property type="evidence" value="ECO:0007669"/>
    <property type="project" value="InterPro"/>
</dbReference>
<feature type="compositionally biased region" description="Basic and acidic residues" evidence="8">
    <location>
        <begin position="31"/>
        <end position="40"/>
    </location>
</feature>
<feature type="region of interest" description="Disordered" evidence="8">
    <location>
        <begin position="1"/>
        <end position="80"/>
    </location>
</feature>
<evidence type="ECO:0000313" key="10">
    <source>
        <dbReference type="EMBL" id="KAF2260930.1"/>
    </source>
</evidence>
<dbReference type="AlphaFoldDB" id="A0A9P4K3S6"/>
<feature type="compositionally biased region" description="Polar residues" evidence="8">
    <location>
        <begin position="809"/>
        <end position="837"/>
    </location>
</feature>
<dbReference type="GO" id="GO:0006351">
    <property type="term" value="P:DNA-templated transcription"/>
    <property type="evidence" value="ECO:0007669"/>
    <property type="project" value="InterPro"/>
</dbReference>
<sequence length="966" mass="106628">MSDHIESGLPLASTQPEGSNPSPLRRKHRKDSQSSDERIAGTKSASSRRRPGTRKEVPFGPHVGGESSTMQPSMSPDTPTVHYTRTGRISKAKKGLKVHNCECGRSYTRAEHLRRHQKNHAQDALVCKFPECGKTFFRVDLLQRHEERHNDTGNDSRRTSLFSQGTNAEVEAQVSAPVPLATPIVTSALPSASPYYQPVSPLPESTSNPRYTSNQFRTPQIPSSAFGHIRSSPISTNHVKQPHRPPYSRGGQTVQIPVDGLQGGVSWTDPFSQSPGCSSSSGYASPIPGAGDYANMFANPPYGRTRTSSNASFIEPWGFPSRSPTSATSTMAAYTWTSSDKGTTPANLAYMTNTSYPMTNVPMSAGVDPVSSYGHFGPKTMAQRDEEEQAFLFPEQSFGMGQTSDTYLFDKYLDNYWRLFHPSFPVVHRATFDDGINESPMLRAAMIAVGAQYSNDPIAKRKARILHDRCRKLLDKREFDLMTEPDRLCDYQALFLYEVLSQYRARRVANTLSIRFETLYQDSCQNYQNIASGIVDSINSVLQRESVTYENWKQWIVMSSRQRLLLCCYILEYQQATLLARAPQASLIQVNGFELPFPSHSALWDAMTLEDWAIAAQQYPYPPTYVYQITPGITNPLDHFQSLLLVAAHYNHFSNPAPCFSPPTVTAIGSLFDSSPITKHHLLTAKLLQVTPIRALLAVSGESWILSEKVPSAAAFSSLKATLKAWVSGLWASPADTQDQTVKDALRLSIELVQHAIMTPAQTLHLELGADMGLYFASLIIWAVTVAANTRINTPQVQIHQIRFPSHSPLPSNRNSSHYPSTPTHIPGSPSQATSPSLAHPTGFGFISSTRTSPTPALTSISMSYSDITMKSLNFINTAFMDLELLDVIPQWPQEIAQWQQGSAALMRWVKMRLRNGDSEGQDTVVAPGPTSAVTSRGGDGLGELLDGVISVLEKVMGRGWDGWMT</sequence>
<dbReference type="Proteomes" id="UP000800093">
    <property type="component" value="Unassembled WGS sequence"/>
</dbReference>
<dbReference type="EMBL" id="ML986669">
    <property type="protein sequence ID" value="KAF2260930.1"/>
    <property type="molecule type" value="Genomic_DNA"/>
</dbReference>
<dbReference type="SMART" id="SM00355">
    <property type="entry name" value="ZnF_C2H2"/>
    <property type="match status" value="2"/>
</dbReference>
<feature type="region of interest" description="Disordered" evidence="8">
    <location>
        <begin position="803"/>
        <end position="837"/>
    </location>
</feature>
<keyword evidence="6" id="KW-0539">Nucleus</keyword>
<evidence type="ECO:0000256" key="6">
    <source>
        <dbReference type="ARBA" id="ARBA00023242"/>
    </source>
</evidence>
<dbReference type="PROSITE" id="PS50157">
    <property type="entry name" value="ZINC_FINGER_C2H2_2"/>
    <property type="match status" value="2"/>
</dbReference>
<evidence type="ECO:0000256" key="1">
    <source>
        <dbReference type="ARBA" id="ARBA00004123"/>
    </source>
</evidence>
<evidence type="ECO:0000313" key="11">
    <source>
        <dbReference type="Proteomes" id="UP000800093"/>
    </source>
</evidence>
<dbReference type="GO" id="GO:0000785">
    <property type="term" value="C:chromatin"/>
    <property type="evidence" value="ECO:0007669"/>
    <property type="project" value="TreeGrafter"/>
</dbReference>
<evidence type="ECO:0000256" key="5">
    <source>
        <dbReference type="ARBA" id="ARBA00022833"/>
    </source>
</evidence>
<proteinExistence type="predicted"/>
<keyword evidence="2" id="KW-0479">Metal-binding</keyword>
<dbReference type="OrthoDB" id="6077919at2759"/>
<name>A0A9P4K3S6_9PLEO</name>
<dbReference type="Pfam" id="PF00096">
    <property type="entry name" value="zf-C2H2"/>
    <property type="match status" value="1"/>
</dbReference>
<feature type="compositionally biased region" description="Polar residues" evidence="8">
    <location>
        <begin position="12"/>
        <end position="22"/>
    </location>
</feature>
<dbReference type="GO" id="GO:0000978">
    <property type="term" value="F:RNA polymerase II cis-regulatory region sequence-specific DNA binding"/>
    <property type="evidence" value="ECO:0007669"/>
    <property type="project" value="InterPro"/>
</dbReference>
<feature type="compositionally biased region" description="Polar residues" evidence="8">
    <location>
        <begin position="66"/>
        <end position="80"/>
    </location>
</feature>
<dbReference type="Pfam" id="PF04082">
    <property type="entry name" value="Fungal_trans"/>
    <property type="match status" value="1"/>
</dbReference>
<protein>
    <recommendedName>
        <fullName evidence="9">C2H2-type domain-containing protein</fullName>
    </recommendedName>
</protein>
<gene>
    <name evidence="10" type="ORF">CC78DRAFT_383888</name>
</gene>
<dbReference type="GO" id="GO:0008270">
    <property type="term" value="F:zinc ion binding"/>
    <property type="evidence" value="ECO:0007669"/>
    <property type="project" value="UniProtKB-KW"/>
</dbReference>
<keyword evidence="3" id="KW-0677">Repeat</keyword>
<dbReference type="PANTHER" id="PTHR40626">
    <property type="entry name" value="MIP31509P"/>
    <property type="match status" value="1"/>
</dbReference>
<dbReference type="InterPro" id="IPR013087">
    <property type="entry name" value="Znf_C2H2_type"/>
</dbReference>
<keyword evidence="4 7" id="KW-0863">Zinc-finger</keyword>
<keyword evidence="5" id="KW-0862">Zinc</keyword>
<dbReference type="Gene3D" id="3.30.160.60">
    <property type="entry name" value="Classic Zinc Finger"/>
    <property type="match status" value="1"/>
</dbReference>
<dbReference type="GO" id="GO:0005634">
    <property type="term" value="C:nucleus"/>
    <property type="evidence" value="ECO:0007669"/>
    <property type="project" value="UniProtKB-SubCell"/>
</dbReference>
<dbReference type="InterPro" id="IPR036236">
    <property type="entry name" value="Znf_C2H2_sf"/>
</dbReference>
<dbReference type="CDD" id="cd12148">
    <property type="entry name" value="fungal_TF_MHR"/>
    <property type="match status" value="1"/>
</dbReference>
<comment type="caution">
    <text evidence="10">The sequence shown here is derived from an EMBL/GenBank/DDBJ whole genome shotgun (WGS) entry which is preliminary data.</text>
</comment>
<dbReference type="PROSITE" id="PS00028">
    <property type="entry name" value="ZINC_FINGER_C2H2_1"/>
    <property type="match status" value="1"/>
</dbReference>
<dbReference type="PANTHER" id="PTHR40626:SF30">
    <property type="entry name" value="FINGER DOMAIN PROTEIN, PUTATIVE (AFU_ORTHOLOGUE AFUA_4G13600)-RELATED"/>
    <property type="match status" value="1"/>
</dbReference>
<dbReference type="InterPro" id="IPR007219">
    <property type="entry name" value="XnlR_reg_dom"/>
</dbReference>
<accession>A0A9P4K3S6</accession>
<evidence type="ECO:0000256" key="7">
    <source>
        <dbReference type="PROSITE-ProRule" id="PRU00042"/>
    </source>
</evidence>
<keyword evidence="11" id="KW-1185">Reference proteome</keyword>
<feature type="domain" description="C2H2-type" evidence="9">
    <location>
        <begin position="125"/>
        <end position="154"/>
    </location>
</feature>
<feature type="domain" description="C2H2-type" evidence="9">
    <location>
        <begin position="96"/>
        <end position="125"/>
    </location>
</feature>
<dbReference type="InterPro" id="IPR051059">
    <property type="entry name" value="VerF-like"/>
</dbReference>
<evidence type="ECO:0000256" key="4">
    <source>
        <dbReference type="ARBA" id="ARBA00022771"/>
    </source>
</evidence>
<evidence type="ECO:0000256" key="3">
    <source>
        <dbReference type="ARBA" id="ARBA00022737"/>
    </source>
</evidence>
<evidence type="ECO:0000259" key="9">
    <source>
        <dbReference type="PROSITE" id="PS50157"/>
    </source>
</evidence>
<dbReference type="SUPFAM" id="SSF57667">
    <property type="entry name" value="beta-beta-alpha zinc fingers"/>
    <property type="match status" value="1"/>
</dbReference>